<dbReference type="EMBL" id="JBBPCC010000004">
    <property type="protein sequence ID" value="MEK8127879.1"/>
    <property type="molecule type" value="Genomic_DNA"/>
</dbReference>
<organism evidence="1 2">
    <name type="scientific">Paenibacillus filicis</name>
    <dbReference type="NCBI Taxonomy" id="669464"/>
    <lineage>
        <taxon>Bacteria</taxon>
        <taxon>Bacillati</taxon>
        <taxon>Bacillota</taxon>
        <taxon>Bacilli</taxon>
        <taxon>Bacillales</taxon>
        <taxon>Paenibacillaceae</taxon>
        <taxon>Paenibacillus</taxon>
    </lineage>
</organism>
<accession>A0ABU9DG77</accession>
<comment type="caution">
    <text evidence="1">The sequence shown here is derived from an EMBL/GenBank/DDBJ whole genome shotgun (WGS) entry which is preliminary data.</text>
</comment>
<dbReference type="Proteomes" id="UP001469365">
    <property type="component" value="Unassembled WGS sequence"/>
</dbReference>
<name>A0ABU9DG77_9BACL</name>
<keyword evidence="2" id="KW-1185">Reference proteome</keyword>
<gene>
    <name evidence="1" type="ORF">WMW72_08210</name>
</gene>
<proteinExistence type="predicted"/>
<evidence type="ECO:0000313" key="1">
    <source>
        <dbReference type="EMBL" id="MEK8127879.1"/>
    </source>
</evidence>
<evidence type="ECO:0000313" key="2">
    <source>
        <dbReference type="Proteomes" id="UP001469365"/>
    </source>
</evidence>
<protein>
    <submittedName>
        <fullName evidence="1">Uncharacterized protein</fullName>
    </submittedName>
</protein>
<sequence>MRVERLGLERHLGYLRGHLDYVLEHVAGERRHQGAADTTIGRDRTFAPSRSFTHIVWPSSETT</sequence>
<reference evidence="1 2" key="1">
    <citation type="submission" date="2024-04" db="EMBL/GenBank/DDBJ databases">
        <title>draft genome sequnece of Paenibacillus filicis.</title>
        <authorList>
            <person name="Kim D.-U."/>
        </authorList>
    </citation>
    <scope>NUCLEOTIDE SEQUENCE [LARGE SCALE GENOMIC DNA]</scope>
    <source>
        <strain evidence="1 2">KACC14197</strain>
    </source>
</reference>